<feature type="transmembrane region" description="Helical" evidence="7">
    <location>
        <begin position="12"/>
        <end position="31"/>
    </location>
</feature>
<sequence>MNAPLPPAALGGFALAVLPFVVTPGASLALVTRHPARAAPVVLGTVGGLYVHAALVTAGLAALLANHPHVLLALRLAGAGYLVLLGVRLWRSEGGGEGEEETGDDADGVGAGADGAAGGCAAGGGAAGGGAGADGTAGGGAAGGGAGADGTAGGSAAADRAAGGNAAEVGKAADGTAGDSATGNDRASGRAGDAGEGRAGWRLGVEALLANVLNPKALSLYLVLLPRFLHTHGRVLPQVLTLTTVHALLHTAWLLGWARLAGRGPRRAAGRGVRRGLAVVLVGAGLWNVVA</sequence>
<feature type="transmembrane region" description="Helical" evidence="7">
    <location>
        <begin position="70"/>
        <end position="90"/>
    </location>
</feature>
<comment type="subcellular location">
    <subcellularLocation>
        <location evidence="1">Cell membrane</location>
        <topology evidence="1">Multi-pass membrane protein</topology>
    </subcellularLocation>
</comment>
<dbReference type="PANTHER" id="PTHR30086">
    <property type="entry name" value="ARGININE EXPORTER PROTEIN ARGO"/>
    <property type="match status" value="1"/>
</dbReference>
<dbReference type="PANTHER" id="PTHR30086:SF20">
    <property type="entry name" value="ARGININE EXPORTER PROTEIN ARGO-RELATED"/>
    <property type="match status" value="1"/>
</dbReference>
<dbReference type="Proteomes" id="UP001183610">
    <property type="component" value="Unassembled WGS sequence"/>
</dbReference>
<feature type="transmembrane region" description="Helical" evidence="7">
    <location>
        <begin position="38"/>
        <end position="64"/>
    </location>
</feature>
<feature type="region of interest" description="Disordered" evidence="6">
    <location>
        <begin position="169"/>
        <end position="196"/>
    </location>
</feature>
<organism evidence="8 9">
    <name type="scientific">Streptomyces evansiae</name>
    <dbReference type="NCBI Taxonomy" id="3075535"/>
    <lineage>
        <taxon>Bacteria</taxon>
        <taxon>Bacillati</taxon>
        <taxon>Actinomycetota</taxon>
        <taxon>Actinomycetes</taxon>
        <taxon>Kitasatosporales</taxon>
        <taxon>Streptomycetaceae</taxon>
        <taxon>Streptomyces</taxon>
    </lineage>
</organism>
<evidence type="ECO:0000256" key="2">
    <source>
        <dbReference type="ARBA" id="ARBA00022475"/>
    </source>
</evidence>
<dbReference type="Pfam" id="PF01810">
    <property type="entry name" value="LysE"/>
    <property type="match status" value="1"/>
</dbReference>
<feature type="compositionally biased region" description="Low complexity" evidence="6">
    <location>
        <begin position="169"/>
        <end position="191"/>
    </location>
</feature>
<evidence type="ECO:0000313" key="9">
    <source>
        <dbReference type="Proteomes" id="UP001183610"/>
    </source>
</evidence>
<dbReference type="InterPro" id="IPR001123">
    <property type="entry name" value="LeuE-type"/>
</dbReference>
<feature type="transmembrane region" description="Helical" evidence="7">
    <location>
        <begin position="208"/>
        <end position="229"/>
    </location>
</feature>
<keyword evidence="5 7" id="KW-0472">Membrane</keyword>
<dbReference type="EMBL" id="JAVRET010000018">
    <property type="protein sequence ID" value="MDT0409469.1"/>
    <property type="molecule type" value="Genomic_DNA"/>
</dbReference>
<evidence type="ECO:0000313" key="8">
    <source>
        <dbReference type="EMBL" id="MDT0409469.1"/>
    </source>
</evidence>
<evidence type="ECO:0000256" key="1">
    <source>
        <dbReference type="ARBA" id="ARBA00004651"/>
    </source>
</evidence>
<feature type="transmembrane region" description="Helical" evidence="7">
    <location>
        <begin position="235"/>
        <end position="260"/>
    </location>
</feature>
<proteinExistence type="predicted"/>
<name>A0ABU2R225_9ACTN</name>
<keyword evidence="2" id="KW-1003">Cell membrane</keyword>
<keyword evidence="4 7" id="KW-1133">Transmembrane helix</keyword>
<reference evidence="9" key="1">
    <citation type="submission" date="2023-07" db="EMBL/GenBank/DDBJ databases">
        <title>30 novel species of actinomycetes from the DSMZ collection.</title>
        <authorList>
            <person name="Nouioui I."/>
        </authorList>
    </citation>
    <scope>NUCLEOTIDE SEQUENCE [LARGE SCALE GENOMIC DNA]</scope>
    <source>
        <strain evidence="9">DSM 41979</strain>
    </source>
</reference>
<keyword evidence="9" id="KW-1185">Reference proteome</keyword>
<comment type="caution">
    <text evidence="8">The sequence shown here is derived from an EMBL/GenBank/DDBJ whole genome shotgun (WGS) entry which is preliminary data.</text>
</comment>
<accession>A0ABU2R225</accession>
<evidence type="ECO:0000256" key="4">
    <source>
        <dbReference type="ARBA" id="ARBA00022989"/>
    </source>
</evidence>
<dbReference type="RefSeq" id="WP_010268125.1">
    <property type="nucleotide sequence ID" value="NZ_JAVRET010000018.1"/>
</dbReference>
<evidence type="ECO:0000256" key="6">
    <source>
        <dbReference type="SAM" id="MobiDB-lite"/>
    </source>
</evidence>
<evidence type="ECO:0000256" key="3">
    <source>
        <dbReference type="ARBA" id="ARBA00022692"/>
    </source>
</evidence>
<protein>
    <submittedName>
        <fullName evidence="8">LysE family transporter</fullName>
    </submittedName>
</protein>
<gene>
    <name evidence="8" type="ORF">RM698_10440</name>
</gene>
<evidence type="ECO:0000256" key="7">
    <source>
        <dbReference type="SAM" id="Phobius"/>
    </source>
</evidence>
<keyword evidence="3 7" id="KW-0812">Transmembrane</keyword>
<evidence type="ECO:0000256" key="5">
    <source>
        <dbReference type="ARBA" id="ARBA00023136"/>
    </source>
</evidence>